<evidence type="ECO:0000256" key="2">
    <source>
        <dbReference type="SAM" id="SignalP"/>
    </source>
</evidence>
<reference evidence="4" key="1">
    <citation type="submission" date="2025-08" db="UniProtKB">
        <authorList>
            <consortium name="RefSeq"/>
        </authorList>
    </citation>
    <scope>IDENTIFICATION</scope>
</reference>
<dbReference type="InParanoid" id="A0A6J2PB96"/>
<feature type="region of interest" description="Disordered" evidence="1">
    <location>
        <begin position="76"/>
        <end position="114"/>
    </location>
</feature>
<gene>
    <name evidence="4" type="primary">LOC115004962</name>
</gene>
<keyword evidence="2" id="KW-0732">Signal</keyword>
<feature type="chain" id="PRO_5026732230" evidence="2">
    <location>
        <begin position="18"/>
        <end position="207"/>
    </location>
</feature>
<dbReference type="PANTHER" id="PTHR14680">
    <property type="entry name" value="SI:DKEY-126G1.9-RELATED"/>
    <property type="match status" value="1"/>
</dbReference>
<protein>
    <submittedName>
        <fullName evidence="4">Uncharacterized protein C1orf115 isoform X1</fullName>
    </submittedName>
</protein>
<dbReference type="Proteomes" id="UP000504630">
    <property type="component" value="Unplaced"/>
</dbReference>
<name>A0A6J2PB96_COTGO</name>
<accession>A0A6J2PB96</accession>
<dbReference type="AlphaFoldDB" id="A0A6J2PB96"/>
<keyword evidence="3" id="KW-1185">Reference proteome</keyword>
<dbReference type="PANTHER" id="PTHR14680:SF1">
    <property type="entry name" value="REQUIRED FOR DRUG-INDUCED DEATH PROTEIN 1"/>
    <property type="match status" value="1"/>
</dbReference>
<dbReference type="GeneID" id="115004962"/>
<evidence type="ECO:0000313" key="4">
    <source>
        <dbReference type="RefSeq" id="XP_029282581.1"/>
    </source>
</evidence>
<dbReference type="OrthoDB" id="8904409at2759"/>
<dbReference type="RefSeq" id="XP_029282581.1">
    <property type="nucleotide sequence ID" value="XM_029426721.1"/>
</dbReference>
<proteinExistence type="predicted"/>
<feature type="signal peptide" evidence="2">
    <location>
        <begin position="1"/>
        <end position="17"/>
    </location>
</feature>
<dbReference type="KEGG" id="cgob:115004962"/>
<feature type="compositionally biased region" description="Basic and acidic residues" evidence="1">
    <location>
        <begin position="76"/>
        <end position="106"/>
    </location>
</feature>
<evidence type="ECO:0000313" key="3">
    <source>
        <dbReference type="Proteomes" id="UP000504630"/>
    </source>
</evidence>
<organism evidence="3 4">
    <name type="scientific">Cottoperca gobio</name>
    <name type="common">Frogmouth</name>
    <name type="synonym">Aphritis gobio</name>
    <dbReference type="NCBI Taxonomy" id="56716"/>
    <lineage>
        <taxon>Eukaryota</taxon>
        <taxon>Metazoa</taxon>
        <taxon>Chordata</taxon>
        <taxon>Craniata</taxon>
        <taxon>Vertebrata</taxon>
        <taxon>Euteleostomi</taxon>
        <taxon>Actinopterygii</taxon>
        <taxon>Neopterygii</taxon>
        <taxon>Teleostei</taxon>
        <taxon>Neoteleostei</taxon>
        <taxon>Acanthomorphata</taxon>
        <taxon>Eupercaria</taxon>
        <taxon>Perciformes</taxon>
        <taxon>Notothenioidei</taxon>
        <taxon>Bovichtidae</taxon>
        <taxon>Cottoperca</taxon>
    </lineage>
</organism>
<sequence>MLTQCIVCTWSLSCTAAHLGLGGLSNELENLIPVNTVFTSHSSSNPALSAFPVCSELRATREVGLLLTPKVLPAEHKEVGGQRRRRADEEGMGAKEAEEDAAPHAEHRTKKKTSKEVCFSVLPDKYQPLIEEEEEETPEERRKRKEEKKSKKKEKYKRYRKNVGRALRLSWRCLTLGLQHVTSTYSSPACALSTVVMEVNRTAGRKA</sequence>
<feature type="compositionally biased region" description="Basic residues" evidence="1">
    <location>
        <begin position="142"/>
        <end position="158"/>
    </location>
</feature>
<feature type="region of interest" description="Disordered" evidence="1">
    <location>
        <begin position="129"/>
        <end position="158"/>
    </location>
</feature>
<dbReference type="InterPro" id="IPR031667">
    <property type="entry name" value="RDD1"/>
</dbReference>
<dbReference type="Pfam" id="PF15828">
    <property type="entry name" value="RDD1"/>
    <property type="match status" value="1"/>
</dbReference>
<evidence type="ECO:0000256" key="1">
    <source>
        <dbReference type="SAM" id="MobiDB-lite"/>
    </source>
</evidence>